<feature type="compositionally biased region" description="Basic and acidic residues" evidence="1">
    <location>
        <begin position="70"/>
        <end position="88"/>
    </location>
</feature>
<dbReference type="Proteomes" id="UP001153269">
    <property type="component" value="Unassembled WGS sequence"/>
</dbReference>
<evidence type="ECO:0000313" key="3">
    <source>
        <dbReference type="Proteomes" id="UP001153269"/>
    </source>
</evidence>
<accession>A0A9N7UMJ0</accession>
<comment type="caution">
    <text evidence="2">The sequence shown here is derived from an EMBL/GenBank/DDBJ whole genome shotgun (WGS) entry which is preliminary data.</text>
</comment>
<protein>
    <submittedName>
        <fullName evidence="2">Uncharacterized protein</fullName>
    </submittedName>
</protein>
<organism evidence="2 3">
    <name type="scientific">Pleuronectes platessa</name>
    <name type="common">European plaice</name>
    <dbReference type="NCBI Taxonomy" id="8262"/>
    <lineage>
        <taxon>Eukaryota</taxon>
        <taxon>Metazoa</taxon>
        <taxon>Chordata</taxon>
        <taxon>Craniata</taxon>
        <taxon>Vertebrata</taxon>
        <taxon>Euteleostomi</taxon>
        <taxon>Actinopterygii</taxon>
        <taxon>Neopterygii</taxon>
        <taxon>Teleostei</taxon>
        <taxon>Neoteleostei</taxon>
        <taxon>Acanthomorphata</taxon>
        <taxon>Carangaria</taxon>
        <taxon>Pleuronectiformes</taxon>
        <taxon>Pleuronectoidei</taxon>
        <taxon>Pleuronectidae</taxon>
        <taxon>Pleuronectes</taxon>
    </lineage>
</organism>
<sequence length="120" mass="13694">MIKRIQRNKGPLAATLAQHKTNISILNALELAKLEKLEQLLEPCFKDLKCLPKEERGEVGALLRNLMLEDKGGMHSTPVRREKEDPKKQTMSSFLLASSDTDSEEEEEESIEHTHEKLQE</sequence>
<evidence type="ECO:0000313" key="2">
    <source>
        <dbReference type="EMBL" id="CAB1435130.1"/>
    </source>
</evidence>
<dbReference type="EMBL" id="CADEAL010001735">
    <property type="protein sequence ID" value="CAB1435130.1"/>
    <property type="molecule type" value="Genomic_DNA"/>
</dbReference>
<gene>
    <name evidence="2" type="ORF">PLEPLA_LOCUS23224</name>
</gene>
<keyword evidence="3" id="KW-1185">Reference proteome</keyword>
<dbReference type="AlphaFoldDB" id="A0A9N7UMJ0"/>
<feature type="compositionally biased region" description="Basic and acidic residues" evidence="1">
    <location>
        <begin position="111"/>
        <end position="120"/>
    </location>
</feature>
<name>A0A9N7UMJ0_PLEPL</name>
<feature type="compositionally biased region" description="Acidic residues" evidence="1">
    <location>
        <begin position="101"/>
        <end position="110"/>
    </location>
</feature>
<reference evidence="2" key="1">
    <citation type="submission" date="2020-03" db="EMBL/GenBank/DDBJ databases">
        <authorList>
            <person name="Weist P."/>
        </authorList>
    </citation>
    <scope>NUCLEOTIDE SEQUENCE</scope>
</reference>
<feature type="region of interest" description="Disordered" evidence="1">
    <location>
        <begin position="70"/>
        <end position="120"/>
    </location>
</feature>
<proteinExistence type="predicted"/>
<evidence type="ECO:0000256" key="1">
    <source>
        <dbReference type="SAM" id="MobiDB-lite"/>
    </source>
</evidence>